<reference evidence="2" key="1">
    <citation type="submission" date="2023-02" db="EMBL/GenBank/DDBJ databases">
        <title>Pathogen: clinical or host-associated sample.</title>
        <authorList>
            <person name="Hergert J."/>
            <person name="Casey R."/>
            <person name="Wagner J."/>
            <person name="Young E.L."/>
            <person name="Oakeson K.F."/>
        </authorList>
    </citation>
    <scope>NUCLEOTIDE SEQUENCE</scope>
    <source>
        <strain evidence="2">2022CK-00830</strain>
    </source>
</reference>
<feature type="transmembrane region" description="Helical" evidence="1">
    <location>
        <begin position="12"/>
        <end position="31"/>
    </location>
</feature>
<evidence type="ECO:0000313" key="2">
    <source>
        <dbReference type="EMBL" id="WDH83743.1"/>
    </source>
</evidence>
<dbReference type="RefSeq" id="WP_205053927.1">
    <property type="nucleotide sequence ID" value="NZ_CP118101.1"/>
</dbReference>
<evidence type="ECO:0000313" key="3">
    <source>
        <dbReference type="Proteomes" id="UP001220962"/>
    </source>
</evidence>
<protein>
    <recommendedName>
        <fullName evidence="4">YcxB-like protein domain-containing protein</fullName>
    </recommendedName>
</protein>
<evidence type="ECO:0000256" key="1">
    <source>
        <dbReference type="SAM" id="Phobius"/>
    </source>
</evidence>
<gene>
    <name evidence="2" type="ORF">PUW23_05810</name>
</gene>
<evidence type="ECO:0008006" key="4">
    <source>
        <dbReference type="Google" id="ProtNLM"/>
    </source>
</evidence>
<proteinExistence type="predicted"/>
<dbReference type="EMBL" id="CP118101">
    <property type="protein sequence ID" value="WDH83743.1"/>
    <property type="molecule type" value="Genomic_DNA"/>
</dbReference>
<keyword evidence="1" id="KW-1133">Transmembrane helix</keyword>
<accession>A0AAX3N278</accession>
<organism evidence="2 3">
    <name type="scientific">Paenibacillus urinalis</name>
    <dbReference type="NCBI Taxonomy" id="521520"/>
    <lineage>
        <taxon>Bacteria</taxon>
        <taxon>Bacillati</taxon>
        <taxon>Bacillota</taxon>
        <taxon>Bacilli</taxon>
        <taxon>Bacillales</taxon>
        <taxon>Paenibacillaceae</taxon>
        <taxon>Paenibacillus</taxon>
    </lineage>
</organism>
<dbReference type="AlphaFoldDB" id="A0AAX3N278"/>
<dbReference type="Proteomes" id="UP001220962">
    <property type="component" value="Chromosome"/>
</dbReference>
<keyword evidence="1" id="KW-0812">Transmembrane</keyword>
<feature type="transmembrane region" description="Helical" evidence="1">
    <location>
        <begin position="43"/>
        <end position="68"/>
    </location>
</feature>
<name>A0AAX3N278_9BACL</name>
<sequence>MQSIRYNRTTVFYKAISIFLLLIMCIVLAFALTGNNLGPAETIFYSTAMVIGLWFFALPFIHLIRLLFSTKPLLNYDQEKIQLNNGRTVPWSNIKKIESHQSSVNKWFQSVSPFYRFALNNHEFLDVKTFHAFSTEEFNETLKHIRVAWNKYK</sequence>
<keyword evidence="1" id="KW-0472">Membrane</keyword>